<feature type="active site" description="Nucleophile" evidence="1">
    <location>
        <position position="109"/>
    </location>
</feature>
<dbReference type="Proteomes" id="UP000591948">
    <property type="component" value="Unassembled WGS sequence"/>
</dbReference>
<sequence>MNEVAATAGYFVSRLDGKKILFRAARRESGKAVLILHGACEHSGRYLHLTKFLGEQGYSVFAPDLRGHGRSEGRPVHVERFSDYLSDLDQMLNWIRELGCLRVHLLGHSMGGLIVARYVQEYQPDITSLILSSPLFGWKKMPRIKIFVGKVISRIWPTFSFKNPVDETALSHDESVVREYRQDPLVYNVGTARLGAELTKNFAILFEKAKTIRAPLLLLAGGADQITDLKASREFFEKVGSRDKECYIFEEMYHEIFNETEKENPLGRLADWLRKLDG</sequence>
<feature type="domain" description="Serine aminopeptidase S33" evidence="2">
    <location>
        <begin position="31"/>
        <end position="261"/>
    </location>
</feature>
<feature type="active site" description="Charge relay system" evidence="1">
    <location>
        <position position="224"/>
    </location>
</feature>
<dbReference type="InterPro" id="IPR022742">
    <property type="entry name" value="Hydrolase_4"/>
</dbReference>
<dbReference type="EMBL" id="BLRY01000002">
    <property type="protein sequence ID" value="GFP26665.1"/>
    <property type="molecule type" value="Genomic_DNA"/>
</dbReference>
<evidence type="ECO:0000313" key="4">
    <source>
        <dbReference type="EMBL" id="GFP26665.1"/>
    </source>
</evidence>
<dbReference type="EMBL" id="BLRX01000107">
    <property type="protein sequence ID" value="GFP25503.1"/>
    <property type="molecule type" value="Genomic_DNA"/>
</dbReference>
<reference evidence="5 6" key="1">
    <citation type="journal article" date="2020" name="Front. Microbiol.">
        <title>Single-cell genomics of novel Actinobacteria with the Wood-Ljungdahl pathway discovered in a serpentinizing system.</title>
        <authorList>
            <person name="Merino N."/>
            <person name="Kawai M."/>
            <person name="Boyd E.S."/>
            <person name="Colman D.R."/>
            <person name="McGlynn S.E."/>
            <person name="Nealson K.H."/>
            <person name="Kurokawa K."/>
            <person name="Hongoh Y."/>
        </authorList>
    </citation>
    <scope>NUCLEOTIDE SEQUENCE [LARGE SCALE GENOMIC DNA]</scope>
    <source>
        <strain evidence="3 5">S25</strain>
        <strain evidence="4 6">S33</strain>
    </source>
</reference>
<comment type="caution">
    <text evidence="4">The sequence shown here is derived from an EMBL/GenBank/DDBJ whole genome shotgun (WGS) entry which is preliminary data.</text>
</comment>
<evidence type="ECO:0000256" key="1">
    <source>
        <dbReference type="PIRSR" id="PIRSR017388-1"/>
    </source>
</evidence>
<feature type="active site" description="Charge relay system" evidence="1">
    <location>
        <position position="254"/>
    </location>
</feature>
<dbReference type="SUPFAM" id="SSF53474">
    <property type="entry name" value="alpha/beta-Hydrolases"/>
    <property type="match status" value="1"/>
</dbReference>
<dbReference type="GO" id="GO:0052689">
    <property type="term" value="F:carboxylic ester hydrolase activity"/>
    <property type="evidence" value="ECO:0007669"/>
    <property type="project" value="InterPro"/>
</dbReference>
<dbReference type="AlphaFoldDB" id="A0A6V8P294"/>
<dbReference type="InterPro" id="IPR029058">
    <property type="entry name" value="AB_hydrolase_fold"/>
</dbReference>
<dbReference type="InterPro" id="IPR012354">
    <property type="entry name" value="Esterase_lipase"/>
</dbReference>
<dbReference type="RefSeq" id="WP_176232911.1">
    <property type="nucleotide sequence ID" value="NZ_BLRY01000002.1"/>
</dbReference>
<evidence type="ECO:0000259" key="2">
    <source>
        <dbReference type="Pfam" id="PF12146"/>
    </source>
</evidence>
<proteinExistence type="predicted"/>
<gene>
    <name evidence="3" type="ORF">HKBW3S25_00983</name>
    <name evidence="4" type="ORF">HKBW3S33_00080</name>
</gene>
<organism evidence="4 6">
    <name type="scientific">Candidatus Hakubella thermalkaliphila</name>
    <dbReference type="NCBI Taxonomy" id="2754717"/>
    <lineage>
        <taxon>Bacteria</taxon>
        <taxon>Bacillati</taxon>
        <taxon>Actinomycetota</taxon>
        <taxon>Actinomycetota incertae sedis</taxon>
        <taxon>Candidatus Hakubellales</taxon>
        <taxon>Candidatus Hakubellaceae</taxon>
        <taxon>Candidatus Hakubella</taxon>
    </lineage>
</organism>
<evidence type="ECO:0000313" key="6">
    <source>
        <dbReference type="Proteomes" id="UP000591948"/>
    </source>
</evidence>
<accession>A0A6V8P294</accession>
<dbReference type="InterPro" id="IPR051044">
    <property type="entry name" value="MAG_DAG_Lipase"/>
</dbReference>
<evidence type="ECO:0000313" key="3">
    <source>
        <dbReference type="EMBL" id="GFP25503.1"/>
    </source>
</evidence>
<dbReference type="Pfam" id="PF12146">
    <property type="entry name" value="Hydrolase_4"/>
    <property type="match status" value="1"/>
</dbReference>
<evidence type="ECO:0000313" key="5">
    <source>
        <dbReference type="Proteomes" id="UP000543224"/>
    </source>
</evidence>
<protein>
    <submittedName>
        <fullName evidence="4">Lysophospholipase</fullName>
    </submittedName>
</protein>
<dbReference type="Gene3D" id="3.40.50.1820">
    <property type="entry name" value="alpha/beta hydrolase"/>
    <property type="match status" value="1"/>
</dbReference>
<dbReference type="Proteomes" id="UP000543224">
    <property type="component" value="Unassembled WGS sequence"/>
</dbReference>
<dbReference type="PIRSF" id="PIRSF017388">
    <property type="entry name" value="Esterase_lipase"/>
    <property type="match status" value="1"/>
</dbReference>
<dbReference type="PRINTS" id="PR00111">
    <property type="entry name" value="ABHYDROLASE"/>
</dbReference>
<dbReference type="InterPro" id="IPR000073">
    <property type="entry name" value="AB_hydrolase_1"/>
</dbReference>
<dbReference type="PANTHER" id="PTHR11614">
    <property type="entry name" value="PHOSPHOLIPASE-RELATED"/>
    <property type="match status" value="1"/>
</dbReference>
<name>A0A6V8P294_9ACTN</name>
<keyword evidence="6" id="KW-1185">Reference proteome</keyword>